<dbReference type="STRING" id="589385.SAMN05421504_103269"/>
<keyword evidence="2" id="KW-1185">Reference proteome</keyword>
<evidence type="ECO:0000313" key="2">
    <source>
        <dbReference type="Proteomes" id="UP000199515"/>
    </source>
</evidence>
<proteinExistence type="predicted"/>
<protein>
    <submittedName>
        <fullName evidence="1">Enediyne polyketide synthase</fullName>
    </submittedName>
</protein>
<name>A0A1H3D5S5_9PSEU</name>
<dbReference type="EMBL" id="FNON01000003">
    <property type="protein sequence ID" value="SDX61735.1"/>
    <property type="molecule type" value="Genomic_DNA"/>
</dbReference>
<dbReference type="RefSeq" id="WP_091289369.1">
    <property type="nucleotide sequence ID" value="NZ_FNON01000003.1"/>
</dbReference>
<dbReference type="AlphaFoldDB" id="A0A1H3D5S5"/>
<reference evidence="1 2" key="1">
    <citation type="submission" date="2016-10" db="EMBL/GenBank/DDBJ databases">
        <authorList>
            <person name="de Groot N.N."/>
        </authorList>
    </citation>
    <scope>NUCLEOTIDE SEQUENCE [LARGE SCALE GENOMIC DNA]</scope>
    <source>
        <strain evidence="1 2">CPCC 202699</strain>
    </source>
</reference>
<gene>
    <name evidence="1" type="ORF">SAMN05421504_103269</name>
</gene>
<evidence type="ECO:0000313" key="1">
    <source>
        <dbReference type="EMBL" id="SDX61735.1"/>
    </source>
</evidence>
<sequence length="310" mass="33452">MATDPLAVPEFEAPLLPSVPLEPASFENDRLRRTVDYRHVSARRAVIVVGPYAELRDAVLHAARCCLPDMTLFAEGVDRLLVPPPISRRLPVVVDAKERGQLYKKHIFDVSVRTLSGKLVEYWEGLKLRVLREGHAGLWAPPLLGAYLERALERLLSGSRAVAVEPDPAIFDGLAVVDERVQARLAIGRALGTPADVRYGEDGRPRLPSAEVATARAMGLTLAVVADEPVACALEPADPGVTGWDTQLAAAVKCLADLGMTGKPEIVEVHPDGWALWRAGDGYAATWVTPVDSRAKSAVFAVGSVRRSVP</sequence>
<dbReference type="OrthoDB" id="9778690at2"/>
<organism evidence="1 2">
    <name type="scientific">Amycolatopsis xylanica</name>
    <dbReference type="NCBI Taxonomy" id="589385"/>
    <lineage>
        <taxon>Bacteria</taxon>
        <taxon>Bacillati</taxon>
        <taxon>Actinomycetota</taxon>
        <taxon>Actinomycetes</taxon>
        <taxon>Pseudonocardiales</taxon>
        <taxon>Pseudonocardiaceae</taxon>
        <taxon>Amycolatopsis</taxon>
    </lineage>
</organism>
<accession>A0A1H3D5S5</accession>
<dbReference type="Proteomes" id="UP000199515">
    <property type="component" value="Unassembled WGS sequence"/>
</dbReference>